<evidence type="ECO:0000259" key="3">
    <source>
        <dbReference type="Pfam" id="PF00884"/>
    </source>
</evidence>
<dbReference type="InterPro" id="IPR000917">
    <property type="entry name" value="Sulfatase_N"/>
</dbReference>
<name>A0ABY8GLC5_9BURK</name>
<evidence type="ECO:0000313" key="5">
    <source>
        <dbReference type="Proteomes" id="UP001214170"/>
    </source>
</evidence>
<dbReference type="Gene3D" id="3.40.720.10">
    <property type="entry name" value="Alkaline Phosphatase, subunit A"/>
    <property type="match status" value="1"/>
</dbReference>
<keyword evidence="5" id="KW-1185">Reference proteome</keyword>
<organism evidence="4 5">
    <name type="scientific">Achromobacter spanius</name>
    <dbReference type="NCBI Taxonomy" id="217203"/>
    <lineage>
        <taxon>Bacteria</taxon>
        <taxon>Pseudomonadati</taxon>
        <taxon>Pseudomonadota</taxon>
        <taxon>Betaproteobacteria</taxon>
        <taxon>Burkholderiales</taxon>
        <taxon>Alcaligenaceae</taxon>
        <taxon>Achromobacter</taxon>
    </lineage>
</organism>
<evidence type="ECO:0000256" key="2">
    <source>
        <dbReference type="ARBA" id="ARBA00022801"/>
    </source>
</evidence>
<dbReference type="InterPro" id="IPR017850">
    <property type="entry name" value="Alkaline_phosphatase_core_sf"/>
</dbReference>
<sequence>MKPDRPVNFLLFITDQHRADHLGAYGNSVVATPHLDRMAADGWRADNMHVATPICMPNRASLMTGRYPSAHGARHNGIALSLRSRTFVDMLGSAGWRTGVVGKLHLQNMTDIPPSWPVRAEDRLPLEAVAPDASGRYDQENRRSWLERDDYELSYPYYGFQQADLVDDHSDQPHGHYRYWLRRHHPEVEAMIGFEAAIDTPEYELTRIRQAWRTRVPEELYPTAYIADRTIEKLREYSQGDSPFFLQCSFPDPHHPFTPPGRYWDMYKPEDMELPASFHAGHSIPPHVAWLRDQCDSGKAVRHTPAIFACNERETREALALNYGSIANIDHHIGRVLAALEQSGQAENTVVIFTSDHGDYLGDHQLMLKGPIHYRGLTRVPFIWRDGAGATEGSASDALVSTIDIAPSILARAGVQPYNGMQGHDLAAVMSGQTTGVRDALMIEEEGQRVILGFDRRIRCRTLLAKNHRLTIYDGADWGELYDLRQDPHELQNLWDTAQSAQVRARLLEQLSRAMLSHIDTSPYPTALA</sequence>
<keyword evidence="1" id="KW-0479">Metal-binding</keyword>
<keyword evidence="2" id="KW-0378">Hydrolase</keyword>
<gene>
    <name evidence="4" type="ORF">P8T11_14935</name>
</gene>
<feature type="domain" description="Sulfatase N-terminal" evidence="3">
    <location>
        <begin position="8"/>
        <end position="415"/>
    </location>
</feature>
<dbReference type="SUPFAM" id="SSF53649">
    <property type="entry name" value="Alkaline phosphatase-like"/>
    <property type="match status" value="1"/>
</dbReference>
<evidence type="ECO:0000313" key="4">
    <source>
        <dbReference type="EMBL" id="WFP05638.1"/>
    </source>
</evidence>
<dbReference type="Proteomes" id="UP001214170">
    <property type="component" value="Chromosome"/>
</dbReference>
<dbReference type="Pfam" id="PF00884">
    <property type="entry name" value="Sulfatase"/>
    <property type="match status" value="1"/>
</dbReference>
<dbReference type="RefSeq" id="WP_268081210.1">
    <property type="nucleotide sequence ID" value="NZ_CP106885.1"/>
</dbReference>
<dbReference type="EMBL" id="CP121261">
    <property type="protein sequence ID" value="WFP05638.1"/>
    <property type="molecule type" value="Genomic_DNA"/>
</dbReference>
<dbReference type="PANTHER" id="PTHR45953">
    <property type="entry name" value="IDURONATE 2-SULFATASE"/>
    <property type="match status" value="1"/>
</dbReference>
<reference evidence="4 5" key="1">
    <citation type="submission" date="2023-03" db="EMBL/GenBank/DDBJ databases">
        <title>Achromobacter spanius LIG8.</title>
        <authorList>
            <person name="Shrestha S."/>
        </authorList>
    </citation>
    <scope>NUCLEOTIDE SEQUENCE [LARGE SCALE GENOMIC DNA]</scope>
    <source>
        <strain evidence="4 5">LIG8</strain>
    </source>
</reference>
<accession>A0ABY8GLC5</accession>
<dbReference type="PANTHER" id="PTHR45953:SF1">
    <property type="entry name" value="IDURONATE 2-SULFATASE"/>
    <property type="match status" value="1"/>
</dbReference>
<evidence type="ECO:0000256" key="1">
    <source>
        <dbReference type="ARBA" id="ARBA00022723"/>
    </source>
</evidence>
<proteinExistence type="predicted"/>
<protein>
    <submittedName>
        <fullName evidence="4">Sulfatase-like hydrolase/transferase</fullName>
    </submittedName>
</protein>